<name>A0A2U8FKV9_9PAST</name>
<dbReference type="Pfam" id="PF13280">
    <property type="entry name" value="WYL"/>
    <property type="match status" value="1"/>
</dbReference>
<evidence type="ECO:0000313" key="2">
    <source>
        <dbReference type="EMBL" id="AWI51670.1"/>
    </source>
</evidence>
<dbReference type="InterPro" id="IPR036388">
    <property type="entry name" value="WH-like_DNA-bd_sf"/>
</dbReference>
<dbReference type="PANTHER" id="PTHR34580:SF1">
    <property type="entry name" value="PROTEIN PAFC"/>
    <property type="match status" value="1"/>
</dbReference>
<dbReference type="PROSITE" id="PS52050">
    <property type="entry name" value="WYL"/>
    <property type="match status" value="1"/>
</dbReference>
<dbReference type="RefSeq" id="WP_108924851.1">
    <property type="nucleotide sequence ID" value="NZ_CP029206.1"/>
</dbReference>
<dbReference type="KEGG" id="apor:DDU33_09335"/>
<dbReference type="PANTHER" id="PTHR34580">
    <property type="match status" value="1"/>
</dbReference>
<gene>
    <name evidence="2" type="ORF">DDU33_09335</name>
</gene>
<dbReference type="EMBL" id="CP029206">
    <property type="protein sequence ID" value="AWI51670.1"/>
    <property type="molecule type" value="Genomic_DNA"/>
</dbReference>
<accession>A0A2U8FKV9</accession>
<feature type="domain" description="WYL" evidence="1">
    <location>
        <begin position="122"/>
        <end position="179"/>
    </location>
</feature>
<evidence type="ECO:0000313" key="3">
    <source>
        <dbReference type="Proteomes" id="UP000244920"/>
    </source>
</evidence>
<protein>
    <submittedName>
        <fullName evidence="2">Transcriptional regulator</fullName>
    </submittedName>
</protein>
<sequence length="295" mass="34608">MQKSKILAQRLSEILILLNQGKRLDTHQLAEEFEVNLRTIQRDIRDRLTFLDWEEFGPRYYKLNTQKLGFLDKEDIERFARFASVADLFPKVDQTFYQEKLTESVKVKGFQYEDIRHLENEFRLLKQAIEECQFVSFLYKKSGQNDGKFYKIAPYSLINKNGIWYLIGTDADKQKTFCFTQISMATKLEETFEPNQQLQEEIKSNDSISFGNQLSEVLVKVSSFAAPYFLRRNLLPNQKLVHKSENGELILASENVNELDIVPLVQYWIPHLTIISPNGLQEKMVEKLKQYIAND</sequence>
<reference evidence="3" key="1">
    <citation type="submission" date="2018-05" db="EMBL/GenBank/DDBJ databases">
        <title>Complete genome sequence of Actinobacillus porcitonsillarum reference strain 9953L55 (CCUG 46996).</title>
        <authorList>
            <person name="Dona V."/>
            <person name="Perreten V."/>
        </authorList>
    </citation>
    <scope>NUCLEOTIDE SEQUENCE [LARGE SCALE GENOMIC DNA]</scope>
    <source>
        <strain evidence="3">9953L55</strain>
    </source>
</reference>
<proteinExistence type="predicted"/>
<organism evidence="2 3">
    <name type="scientific">Actinobacillus porcitonsillarum</name>
    <dbReference type="NCBI Taxonomy" id="189834"/>
    <lineage>
        <taxon>Bacteria</taxon>
        <taxon>Pseudomonadati</taxon>
        <taxon>Pseudomonadota</taxon>
        <taxon>Gammaproteobacteria</taxon>
        <taxon>Pasteurellales</taxon>
        <taxon>Pasteurellaceae</taxon>
        <taxon>Actinobacillus</taxon>
    </lineage>
</organism>
<dbReference type="Gene3D" id="1.10.10.10">
    <property type="entry name" value="Winged helix-like DNA-binding domain superfamily/Winged helix DNA-binding domain"/>
    <property type="match status" value="1"/>
</dbReference>
<dbReference type="InterPro" id="IPR051534">
    <property type="entry name" value="CBASS_pafABC_assoc_protein"/>
</dbReference>
<dbReference type="AlphaFoldDB" id="A0A2U8FKV9"/>
<dbReference type="InterPro" id="IPR026881">
    <property type="entry name" value="WYL_dom"/>
</dbReference>
<keyword evidence="3" id="KW-1185">Reference proteome</keyword>
<evidence type="ECO:0000259" key="1">
    <source>
        <dbReference type="Pfam" id="PF13280"/>
    </source>
</evidence>
<dbReference type="Proteomes" id="UP000244920">
    <property type="component" value="Chromosome"/>
</dbReference>